<evidence type="ECO:0000313" key="1">
    <source>
        <dbReference type="EMBL" id="GBP38529.1"/>
    </source>
</evidence>
<protein>
    <submittedName>
        <fullName evidence="1">Uncharacterized protein</fullName>
    </submittedName>
</protein>
<dbReference type="AlphaFoldDB" id="A0A4C1VIW2"/>
<sequence>MQELYHIRAIQRSTRSQHENGPAQPKNLKAIRVVAVENAKEFSDVSDFILNINNELEDLPLGNYKIATTTEKRVQKVWSNKQKVIIIVNSSTLTYYLESVSSDNALFEFEDSSDLLQWLENCTDPWDTVESHWIRTAGTRLKLVKNTNAPASVYINKYPALKKPTGYILGKLGDSVHAGPGKEECVTFSSKILDAVNIATQNTLFQVTWAKVKGLEKAYDRVKRNDLWITLSMHGVSSGLI</sequence>
<reference evidence="1 2" key="1">
    <citation type="journal article" date="2019" name="Commun. Biol.">
        <title>The bagworm genome reveals a unique fibroin gene that provides high tensile strength.</title>
        <authorList>
            <person name="Kono N."/>
            <person name="Nakamura H."/>
            <person name="Ohtoshi R."/>
            <person name="Tomita M."/>
            <person name="Numata K."/>
            <person name="Arakawa K."/>
        </authorList>
    </citation>
    <scope>NUCLEOTIDE SEQUENCE [LARGE SCALE GENOMIC DNA]</scope>
</reference>
<accession>A0A4C1VIW2</accession>
<dbReference type="Proteomes" id="UP000299102">
    <property type="component" value="Unassembled WGS sequence"/>
</dbReference>
<dbReference type="OrthoDB" id="3598281at2759"/>
<organism evidence="1 2">
    <name type="scientific">Eumeta variegata</name>
    <name type="common">Bagworm moth</name>
    <name type="synonym">Eumeta japonica</name>
    <dbReference type="NCBI Taxonomy" id="151549"/>
    <lineage>
        <taxon>Eukaryota</taxon>
        <taxon>Metazoa</taxon>
        <taxon>Ecdysozoa</taxon>
        <taxon>Arthropoda</taxon>
        <taxon>Hexapoda</taxon>
        <taxon>Insecta</taxon>
        <taxon>Pterygota</taxon>
        <taxon>Neoptera</taxon>
        <taxon>Endopterygota</taxon>
        <taxon>Lepidoptera</taxon>
        <taxon>Glossata</taxon>
        <taxon>Ditrysia</taxon>
        <taxon>Tineoidea</taxon>
        <taxon>Psychidae</taxon>
        <taxon>Oiketicinae</taxon>
        <taxon>Eumeta</taxon>
    </lineage>
</organism>
<dbReference type="EMBL" id="BGZK01000350">
    <property type="protein sequence ID" value="GBP38529.1"/>
    <property type="molecule type" value="Genomic_DNA"/>
</dbReference>
<name>A0A4C1VIW2_EUMVA</name>
<evidence type="ECO:0000313" key="2">
    <source>
        <dbReference type="Proteomes" id="UP000299102"/>
    </source>
</evidence>
<keyword evidence="2" id="KW-1185">Reference proteome</keyword>
<comment type="caution">
    <text evidence="1">The sequence shown here is derived from an EMBL/GenBank/DDBJ whole genome shotgun (WGS) entry which is preliminary data.</text>
</comment>
<proteinExistence type="predicted"/>
<gene>
    <name evidence="1" type="ORF">EVAR_95431_1</name>
</gene>